<dbReference type="PANTHER" id="PTHR24223">
    <property type="entry name" value="ATP-BINDING CASSETTE SUB-FAMILY C"/>
    <property type="match status" value="1"/>
</dbReference>
<dbReference type="GO" id="GO:0042626">
    <property type="term" value="F:ATPase-coupled transmembrane transporter activity"/>
    <property type="evidence" value="ECO:0007669"/>
    <property type="project" value="TreeGrafter"/>
</dbReference>
<organism evidence="4">
    <name type="scientific">Lygus hesperus</name>
    <name type="common">Western plant bug</name>
    <dbReference type="NCBI Taxonomy" id="30085"/>
    <lineage>
        <taxon>Eukaryota</taxon>
        <taxon>Metazoa</taxon>
        <taxon>Ecdysozoa</taxon>
        <taxon>Arthropoda</taxon>
        <taxon>Hexapoda</taxon>
        <taxon>Insecta</taxon>
        <taxon>Pterygota</taxon>
        <taxon>Neoptera</taxon>
        <taxon>Paraneoptera</taxon>
        <taxon>Hemiptera</taxon>
        <taxon>Heteroptera</taxon>
        <taxon>Panheteroptera</taxon>
        <taxon>Cimicomorpha</taxon>
        <taxon>Miridae</taxon>
        <taxon>Mirini</taxon>
        <taxon>Lygus</taxon>
    </lineage>
</organism>
<name>A0A0A9YRC5_LYGHE</name>
<reference evidence="4" key="1">
    <citation type="journal article" date="2014" name="PLoS ONE">
        <title>Transcriptome-Based Identification of ABC Transporters in the Western Tarnished Plant Bug Lygus hesperus.</title>
        <authorList>
            <person name="Hull J.J."/>
            <person name="Chaney K."/>
            <person name="Geib S.M."/>
            <person name="Fabrick J.A."/>
            <person name="Brent C.S."/>
            <person name="Walsh D."/>
            <person name="Lavine L.C."/>
        </authorList>
    </citation>
    <scope>NUCLEOTIDE SEQUENCE</scope>
</reference>
<dbReference type="InterPro" id="IPR003439">
    <property type="entry name" value="ABC_transporter-like_ATP-bd"/>
</dbReference>
<evidence type="ECO:0000313" key="4">
    <source>
        <dbReference type="EMBL" id="JAG34176.1"/>
    </source>
</evidence>
<dbReference type="AlphaFoldDB" id="A0A0A9YRC5"/>
<reference evidence="4" key="2">
    <citation type="submission" date="2014-07" db="EMBL/GenBank/DDBJ databases">
        <authorList>
            <person name="Hull J."/>
        </authorList>
    </citation>
    <scope>NUCLEOTIDE SEQUENCE</scope>
</reference>
<dbReference type="PANTHER" id="PTHR24223:SF415">
    <property type="entry name" value="FI20190P1"/>
    <property type="match status" value="1"/>
</dbReference>
<keyword evidence="2" id="KW-0067">ATP-binding</keyword>
<evidence type="ECO:0000259" key="3">
    <source>
        <dbReference type="Pfam" id="PF00005"/>
    </source>
</evidence>
<dbReference type="GO" id="GO:0016020">
    <property type="term" value="C:membrane"/>
    <property type="evidence" value="ECO:0007669"/>
    <property type="project" value="TreeGrafter"/>
</dbReference>
<dbReference type="SUPFAM" id="SSF52540">
    <property type="entry name" value="P-loop containing nucleoside triphosphate hydrolases"/>
    <property type="match status" value="1"/>
</dbReference>
<evidence type="ECO:0000256" key="1">
    <source>
        <dbReference type="ARBA" id="ARBA00022741"/>
    </source>
</evidence>
<dbReference type="GO" id="GO:0016887">
    <property type="term" value="F:ATP hydrolysis activity"/>
    <property type="evidence" value="ECO:0007669"/>
    <property type="project" value="InterPro"/>
</dbReference>
<keyword evidence="1" id="KW-0547">Nucleotide-binding</keyword>
<dbReference type="GO" id="GO:0005524">
    <property type="term" value="F:ATP binding"/>
    <property type="evidence" value="ECO:0007669"/>
    <property type="project" value="UniProtKB-KW"/>
</dbReference>
<accession>A0A0A9YRC5</accession>
<dbReference type="Gene3D" id="3.40.50.300">
    <property type="entry name" value="P-loop containing nucleotide triphosphate hydrolases"/>
    <property type="match status" value="1"/>
</dbReference>
<sequence>MTFCHVSMRYRDGLPLVLHDVNFTIHPHEKVAIVGRTGSGKSTLLLTFLRLVNICGGEIVISGKRHDSYSLPALRKMFALVPQDPVLFDGTVGSNLDPFQ</sequence>
<dbReference type="InterPro" id="IPR050173">
    <property type="entry name" value="ABC_transporter_C-like"/>
</dbReference>
<dbReference type="InterPro" id="IPR027417">
    <property type="entry name" value="P-loop_NTPase"/>
</dbReference>
<dbReference type="EMBL" id="GBHO01009428">
    <property type="protein sequence ID" value="JAG34176.1"/>
    <property type="molecule type" value="Transcribed_RNA"/>
</dbReference>
<evidence type="ECO:0000256" key="2">
    <source>
        <dbReference type="ARBA" id="ARBA00022840"/>
    </source>
</evidence>
<feature type="domain" description="ABC transporter" evidence="3">
    <location>
        <begin position="18"/>
        <end position="91"/>
    </location>
</feature>
<gene>
    <name evidence="4" type="primary">PGPA_8</name>
    <name evidence="4" type="ORF">CM83_35495</name>
</gene>
<proteinExistence type="predicted"/>
<dbReference type="Pfam" id="PF00005">
    <property type="entry name" value="ABC_tran"/>
    <property type="match status" value="1"/>
</dbReference>
<protein>
    <submittedName>
        <fullName evidence="4">Multidrug resistance protein</fullName>
    </submittedName>
</protein>